<protein>
    <submittedName>
        <fullName evidence="1">7468_t:CDS:1</fullName>
    </submittedName>
</protein>
<keyword evidence="2" id="KW-1185">Reference proteome</keyword>
<proteinExistence type="predicted"/>
<accession>A0ACA9QWQ5</accession>
<evidence type="ECO:0000313" key="2">
    <source>
        <dbReference type="Proteomes" id="UP000789366"/>
    </source>
</evidence>
<dbReference type="Proteomes" id="UP000789366">
    <property type="component" value="Unassembled WGS sequence"/>
</dbReference>
<evidence type="ECO:0000313" key="1">
    <source>
        <dbReference type="EMBL" id="CAG8767258.1"/>
    </source>
</evidence>
<reference evidence="1" key="1">
    <citation type="submission" date="2021-06" db="EMBL/GenBank/DDBJ databases">
        <authorList>
            <person name="Kallberg Y."/>
            <person name="Tangrot J."/>
            <person name="Rosling A."/>
        </authorList>
    </citation>
    <scope>NUCLEOTIDE SEQUENCE</scope>
    <source>
        <strain evidence="1">28 12/20/2015</strain>
    </source>
</reference>
<organism evidence="1 2">
    <name type="scientific">Cetraspora pellucida</name>
    <dbReference type="NCBI Taxonomy" id="1433469"/>
    <lineage>
        <taxon>Eukaryota</taxon>
        <taxon>Fungi</taxon>
        <taxon>Fungi incertae sedis</taxon>
        <taxon>Mucoromycota</taxon>
        <taxon>Glomeromycotina</taxon>
        <taxon>Glomeromycetes</taxon>
        <taxon>Diversisporales</taxon>
        <taxon>Gigasporaceae</taxon>
        <taxon>Cetraspora</taxon>
    </lineage>
</organism>
<comment type="caution">
    <text evidence="1">The sequence shown here is derived from an EMBL/GenBank/DDBJ whole genome shotgun (WGS) entry which is preliminary data.</text>
</comment>
<name>A0ACA9QWQ5_9GLOM</name>
<dbReference type="EMBL" id="CAJVPW010051889">
    <property type="protein sequence ID" value="CAG8767258.1"/>
    <property type="molecule type" value="Genomic_DNA"/>
</dbReference>
<sequence length="60" mass="7054">AKRKIDEADEAKKEAKRKIDEAKKEAKRKIEDKKVEDKTLECLKANLLPPKKFMLYPLNK</sequence>
<feature type="non-terminal residue" evidence="1">
    <location>
        <position position="1"/>
    </location>
</feature>
<gene>
    <name evidence="1" type="ORF">SPELUC_LOCUS15549</name>
</gene>